<proteinExistence type="predicted"/>
<gene>
    <name evidence="1" type="ORF">BN2476_990038</name>
</gene>
<protein>
    <submittedName>
        <fullName evidence="1">Uncharacterized protein</fullName>
    </submittedName>
</protein>
<accession>A0A1N7SUR0</accession>
<name>A0A1N7SUR0_9BURK</name>
<sequence length="46" mass="4757">MVIELDQSPGTLGGAHILAEPNFHGPGLAGVKAENADAQLFSSRHC</sequence>
<comment type="caution">
    <text evidence="1">The sequence shown here is derived from an EMBL/GenBank/DDBJ whole genome shotgun (WGS) entry which is preliminary data.</text>
</comment>
<reference evidence="1" key="1">
    <citation type="submission" date="2016-12" db="EMBL/GenBank/DDBJ databases">
        <authorList>
            <person name="Moulin L."/>
        </authorList>
    </citation>
    <scope>NUCLEOTIDE SEQUENCE [LARGE SCALE GENOMIC DNA]</scope>
    <source>
        <strain evidence="1">STM 7183</strain>
    </source>
</reference>
<dbReference type="AlphaFoldDB" id="A0A1N7SUR0"/>
<organism evidence="1 2">
    <name type="scientific">Paraburkholderia piptadeniae</name>
    <dbReference type="NCBI Taxonomy" id="1701573"/>
    <lineage>
        <taxon>Bacteria</taxon>
        <taxon>Pseudomonadati</taxon>
        <taxon>Pseudomonadota</taxon>
        <taxon>Betaproteobacteria</taxon>
        <taxon>Burkholderiales</taxon>
        <taxon>Burkholderiaceae</taxon>
        <taxon>Paraburkholderia</taxon>
    </lineage>
</organism>
<dbReference type="EMBL" id="CYGY02000099">
    <property type="protein sequence ID" value="SIT51060.1"/>
    <property type="molecule type" value="Genomic_DNA"/>
</dbReference>
<dbReference type="Proteomes" id="UP000195569">
    <property type="component" value="Unassembled WGS sequence"/>
</dbReference>
<evidence type="ECO:0000313" key="1">
    <source>
        <dbReference type="EMBL" id="SIT51060.1"/>
    </source>
</evidence>
<evidence type="ECO:0000313" key="2">
    <source>
        <dbReference type="Proteomes" id="UP000195569"/>
    </source>
</evidence>
<keyword evidence="2" id="KW-1185">Reference proteome</keyword>